<protein>
    <recommendedName>
        <fullName evidence="1">RNase H type-1 domain-containing protein</fullName>
    </recommendedName>
</protein>
<evidence type="ECO:0000259" key="1">
    <source>
        <dbReference type="Pfam" id="PF13456"/>
    </source>
</evidence>
<evidence type="ECO:0000313" key="3">
    <source>
        <dbReference type="Proteomes" id="UP000525078"/>
    </source>
</evidence>
<dbReference type="PANTHER" id="PTHR47723:SF19">
    <property type="entry name" value="POLYNUCLEOTIDYL TRANSFERASE, RIBONUCLEASE H-LIKE SUPERFAMILY PROTEIN"/>
    <property type="match status" value="1"/>
</dbReference>
<gene>
    <name evidence="2" type="ORF">F8388_026976</name>
</gene>
<evidence type="ECO:0000313" key="2">
    <source>
        <dbReference type="EMBL" id="KAF4356504.1"/>
    </source>
</evidence>
<dbReference type="InterPro" id="IPR002156">
    <property type="entry name" value="RNaseH_domain"/>
</dbReference>
<dbReference type="EMBL" id="JAATIP010000252">
    <property type="protein sequence ID" value="KAF4356504.1"/>
    <property type="molecule type" value="Genomic_DNA"/>
</dbReference>
<feature type="domain" description="RNase H type-1" evidence="1">
    <location>
        <begin position="73"/>
        <end position="161"/>
    </location>
</feature>
<dbReference type="PANTHER" id="PTHR47723">
    <property type="entry name" value="OS05G0353850 PROTEIN"/>
    <property type="match status" value="1"/>
</dbReference>
<comment type="caution">
    <text evidence="2">The sequence shown here is derived from an EMBL/GenBank/DDBJ whole genome shotgun (WGS) entry which is preliminary data.</text>
</comment>
<name>A0A7J6EDU6_CANSA</name>
<dbReference type="Pfam" id="PF13456">
    <property type="entry name" value="RVT_3"/>
    <property type="match status" value="1"/>
</dbReference>
<sequence>MALGRLLEAVERALNWIADYLHEFWERNYGGRLVVERPKCRWKPPGLGEVKINVDVAYWRGGLKSFGGGYCSTRSFSPIVVGLLAIKHGIELVGLLSLERCMISSDCSLVVAKLGRPPELTSEWDLLIADIRQLIMEFGIIDVSFKSRSLNEVGNFIAKDCGFGMTIDLQFSWFISLCLKVLTITTLGPGFIGLGRQSSLLALVSLVLIDMHSRRSEPKA</sequence>
<dbReference type="GO" id="GO:0003676">
    <property type="term" value="F:nucleic acid binding"/>
    <property type="evidence" value="ECO:0007669"/>
    <property type="project" value="InterPro"/>
</dbReference>
<organism evidence="2 3">
    <name type="scientific">Cannabis sativa</name>
    <name type="common">Hemp</name>
    <name type="synonym">Marijuana</name>
    <dbReference type="NCBI Taxonomy" id="3483"/>
    <lineage>
        <taxon>Eukaryota</taxon>
        <taxon>Viridiplantae</taxon>
        <taxon>Streptophyta</taxon>
        <taxon>Embryophyta</taxon>
        <taxon>Tracheophyta</taxon>
        <taxon>Spermatophyta</taxon>
        <taxon>Magnoliopsida</taxon>
        <taxon>eudicotyledons</taxon>
        <taxon>Gunneridae</taxon>
        <taxon>Pentapetalae</taxon>
        <taxon>rosids</taxon>
        <taxon>fabids</taxon>
        <taxon>Rosales</taxon>
        <taxon>Cannabaceae</taxon>
        <taxon>Cannabis</taxon>
    </lineage>
</organism>
<reference evidence="2 3" key="1">
    <citation type="journal article" date="2020" name="bioRxiv">
        <title>Sequence and annotation of 42 cannabis genomes reveals extensive copy number variation in cannabinoid synthesis and pathogen resistance genes.</title>
        <authorList>
            <person name="Mckernan K.J."/>
            <person name="Helbert Y."/>
            <person name="Kane L.T."/>
            <person name="Ebling H."/>
            <person name="Zhang L."/>
            <person name="Liu B."/>
            <person name="Eaton Z."/>
            <person name="Mclaughlin S."/>
            <person name="Kingan S."/>
            <person name="Baybayan P."/>
            <person name="Concepcion G."/>
            <person name="Jordan M."/>
            <person name="Riva A."/>
            <person name="Barbazuk W."/>
            <person name="Harkins T."/>
        </authorList>
    </citation>
    <scope>NUCLEOTIDE SEQUENCE [LARGE SCALE GENOMIC DNA]</scope>
    <source>
        <strain evidence="3">cv. Jamaican Lion 4</strain>
        <tissue evidence="2">Leaf</tissue>
    </source>
</reference>
<proteinExistence type="predicted"/>
<dbReference type="Proteomes" id="UP000525078">
    <property type="component" value="Unassembled WGS sequence"/>
</dbReference>
<dbReference type="AlphaFoldDB" id="A0A7J6EDU6"/>
<dbReference type="InterPro" id="IPR053151">
    <property type="entry name" value="RNase_H-like"/>
</dbReference>
<accession>A0A7J6EDU6</accession>
<dbReference type="GO" id="GO:0004523">
    <property type="term" value="F:RNA-DNA hybrid ribonuclease activity"/>
    <property type="evidence" value="ECO:0007669"/>
    <property type="project" value="InterPro"/>
</dbReference>